<accession>D6X5V3</accession>
<dbReference type="HOGENOM" id="CLU_122887_0_0_11"/>
<name>D6X5V3_STRE2</name>
<evidence type="ECO:0000313" key="3">
    <source>
        <dbReference type="Proteomes" id="UP000002805"/>
    </source>
</evidence>
<feature type="region of interest" description="Disordered" evidence="1">
    <location>
        <begin position="1"/>
        <end position="45"/>
    </location>
</feature>
<reference evidence="3" key="1">
    <citation type="submission" date="2008-02" db="EMBL/GenBank/DDBJ databases">
        <authorList>
            <consortium name="The Broad Institute Genome Sequencing Platform"/>
            <person name="Fischbach M."/>
            <person name="Ward D."/>
            <person name="Young S."/>
            <person name="Jaffe D."/>
            <person name="Gnerre S."/>
            <person name="Berlin A."/>
            <person name="Heiman D."/>
            <person name="Hepburn T."/>
            <person name="Sykes S."/>
            <person name="Alvarado L."/>
            <person name="Kodira C.D."/>
            <person name="Straight P."/>
            <person name="Clardy J."/>
            <person name="Hung D."/>
            <person name="Kolter R."/>
            <person name="Mekalanos J."/>
            <person name="Walker S."/>
            <person name="Walsh C.T."/>
            <person name="Lander E."/>
            <person name="Galagan J."/>
            <person name="Nusbaum C."/>
            <person name="Birren B."/>
        </authorList>
    </citation>
    <scope>NUCLEOTIDE SEQUENCE [LARGE SCALE GENOMIC DNA]</scope>
    <source>
        <strain evidence="3">ATCC 25486 / DSM 40338 / CBS 914.69 / JCM 4507 / NBRC 13074 / NRRL 2958 / 5647</strain>
    </source>
</reference>
<feature type="compositionally biased region" description="Gly residues" evidence="1">
    <location>
        <begin position="1"/>
        <end position="40"/>
    </location>
</feature>
<proteinExistence type="predicted"/>
<dbReference type="Proteomes" id="UP000002805">
    <property type="component" value="Chromosome"/>
</dbReference>
<organism evidence="2 3">
    <name type="scientific">Streptomyces pristinaespiralis (strain ATCC 25486 / DSM 40338 / CBS 914.69 / JCM 4507 / KCC S-0507 / NBRC 13074 / NRRL 2958 / 5647)</name>
    <dbReference type="NCBI Taxonomy" id="457429"/>
    <lineage>
        <taxon>Bacteria</taxon>
        <taxon>Bacillati</taxon>
        <taxon>Actinomycetota</taxon>
        <taxon>Actinomycetes</taxon>
        <taxon>Kitasatosporales</taxon>
        <taxon>Streptomycetaceae</taxon>
        <taxon>Streptomyces</taxon>
    </lineage>
</organism>
<dbReference type="EMBL" id="CM000950">
    <property type="protein sequence ID" value="EFH32073.1"/>
    <property type="molecule type" value="Genomic_DNA"/>
</dbReference>
<reference evidence="3" key="2">
    <citation type="submission" date="2009-10" db="EMBL/GenBank/DDBJ databases">
        <title>The genome sequence of Streptomyces pristinaespiralis strain ATCC 25486.</title>
        <authorList>
            <consortium name="The Broad Institute Genome Sequencing Platform"/>
            <consortium name="Broad Institute Microbial Sequencing Center"/>
            <person name="Fischbach M."/>
            <person name="Godfrey P."/>
            <person name="Ward D."/>
            <person name="Young S."/>
            <person name="Zeng Q."/>
            <person name="Koehrsen M."/>
            <person name="Alvarado L."/>
            <person name="Berlin A.M."/>
            <person name="Bochicchio J."/>
            <person name="Borenstein D."/>
            <person name="Chapman S.B."/>
            <person name="Chen Z."/>
            <person name="Engels R."/>
            <person name="Freedman E."/>
            <person name="Gellesch M."/>
            <person name="Goldberg J."/>
            <person name="Griggs A."/>
            <person name="Gujja S."/>
            <person name="Heilman E.R."/>
            <person name="Heiman D.I."/>
            <person name="Hepburn T.A."/>
            <person name="Howarth C."/>
            <person name="Jen D."/>
            <person name="Larson L."/>
            <person name="Lewis B."/>
            <person name="Mehta T."/>
            <person name="Park D."/>
            <person name="Pearson M."/>
            <person name="Richards J."/>
            <person name="Roberts A."/>
            <person name="Saif S."/>
            <person name="Shea T.D."/>
            <person name="Shenoy N."/>
            <person name="Sisk P."/>
            <person name="Stolte C."/>
            <person name="Sykes S.N."/>
            <person name="Thomson T."/>
            <person name="Walk T."/>
            <person name="White J."/>
            <person name="Yandava C."/>
            <person name="Straight P."/>
            <person name="Clardy J."/>
            <person name="Hung D."/>
            <person name="Kolter R."/>
            <person name="Mekalanos J."/>
            <person name="Walker S."/>
            <person name="Walsh C.T."/>
            <person name="Wieland-Brown L.C."/>
            <person name="Haas B."/>
            <person name="Nusbaum C."/>
            <person name="Birren B."/>
        </authorList>
    </citation>
    <scope>NUCLEOTIDE SEQUENCE [LARGE SCALE GENOMIC DNA]</scope>
    <source>
        <strain evidence="3">ATCC 25486 / DSM 40338 / CBS 914.69 / JCM 4507 / NBRC 13074 / NRRL 2958 / 5647</strain>
    </source>
</reference>
<evidence type="ECO:0000256" key="1">
    <source>
        <dbReference type="SAM" id="MobiDB-lite"/>
    </source>
</evidence>
<sequence>AGDSTGGSESGSGGGSDGGASGGSTGGSSTGGGGTTGGGDSEPAPACHAIGAGKYNCQVWKTAQSYNDGGAQVGVLNAGTNYFYCQANLGRRETSGEWTNVWWAKTDDDSGNRNVWVSDVYVQGGANDEPVPGLPVC</sequence>
<keyword evidence="3" id="KW-1185">Reference proteome</keyword>
<dbReference type="eggNOG" id="COG0515">
    <property type="taxonomic scope" value="Bacteria"/>
</dbReference>
<dbReference type="AlphaFoldDB" id="D6X5V3"/>
<evidence type="ECO:0000313" key="2">
    <source>
        <dbReference type="EMBL" id="EFH32073.1"/>
    </source>
</evidence>
<gene>
    <name evidence="2" type="ORF">SSDG_07335</name>
</gene>
<feature type="non-terminal residue" evidence="2">
    <location>
        <position position="1"/>
    </location>
</feature>
<protein>
    <submittedName>
        <fullName evidence="2">Uncharacterized protein</fullName>
    </submittedName>
</protein>